<organism evidence="3">
    <name type="scientific">Caldilineaceae bacterium SB0662_bin_9</name>
    <dbReference type="NCBI Taxonomy" id="2605258"/>
    <lineage>
        <taxon>Bacteria</taxon>
        <taxon>Bacillati</taxon>
        <taxon>Chloroflexota</taxon>
        <taxon>Caldilineae</taxon>
        <taxon>Caldilineales</taxon>
        <taxon>Caldilineaceae</taxon>
    </lineage>
</organism>
<dbReference type="SMART" id="SM00933">
    <property type="entry name" value="NurA"/>
    <property type="match status" value="1"/>
</dbReference>
<evidence type="ECO:0000256" key="1">
    <source>
        <dbReference type="SAM" id="MobiDB-lite"/>
    </source>
</evidence>
<sequence>MAASRVNFQFPWTEQAVLDRNQLYAELTGIKPRLKARIDRDQGVRQNLVPVRDWFRTVRRPELEAQLEASGAAWPGARPTCDMDRADGFRIAGPVDTDDFQSIAGLFGWADGILRRRAVLAVDGSHLVPERGMSLTLGAIQIGWHLNDPLAGHAEEYQDISLQLSDKYGSAEHNAEFVSQINLERSVKECETLLDKALTMAHTPVCFYDNSYIASFLAYQTDEFRDRYLGALDTLLTKAEAAQIPVVGYIDASDSRDLVHLYGSVHGQATMDDSDLYGITDAALVAELLPGWGDRTPLMQCARHDGVSFERGPDFLYGRVGIVYLRLHRRTLPARVEIPLWIREREGLLEEVMDVVRAQVVLGNMSYPRALSRADRQATLSTADRRVFYNLVKSWANQELGQNVTRSAKANSKRVTRPSGTGAADFG</sequence>
<evidence type="ECO:0000313" key="3">
    <source>
        <dbReference type="EMBL" id="MYD91534.1"/>
    </source>
</evidence>
<protein>
    <submittedName>
        <fullName evidence="3">DNA double-strand break repair nuclease NurA</fullName>
    </submittedName>
</protein>
<reference evidence="3" key="1">
    <citation type="submission" date="2019-09" db="EMBL/GenBank/DDBJ databases">
        <title>Characterisation of the sponge microbiome using genome-centric metagenomics.</title>
        <authorList>
            <person name="Engelberts J.P."/>
            <person name="Robbins S.J."/>
            <person name="De Goeij J.M."/>
            <person name="Aranda M."/>
            <person name="Bell S.C."/>
            <person name="Webster N.S."/>
        </authorList>
    </citation>
    <scope>NUCLEOTIDE SEQUENCE</scope>
    <source>
        <strain evidence="3">SB0662_bin_9</strain>
    </source>
</reference>
<dbReference type="Pfam" id="PF09376">
    <property type="entry name" value="NurA"/>
    <property type="match status" value="1"/>
</dbReference>
<name>A0A6B1DYR6_9CHLR</name>
<dbReference type="InterPro" id="IPR018977">
    <property type="entry name" value="NurA_domain"/>
</dbReference>
<comment type="caution">
    <text evidence="3">The sequence shown here is derived from an EMBL/GenBank/DDBJ whole genome shotgun (WGS) entry which is preliminary data.</text>
</comment>
<dbReference type="EMBL" id="VXPY01000100">
    <property type="protein sequence ID" value="MYD91534.1"/>
    <property type="molecule type" value="Genomic_DNA"/>
</dbReference>
<accession>A0A6B1DYR6</accession>
<evidence type="ECO:0000259" key="2">
    <source>
        <dbReference type="SMART" id="SM00933"/>
    </source>
</evidence>
<dbReference type="AlphaFoldDB" id="A0A6B1DYR6"/>
<feature type="domain" description="NurA" evidence="2">
    <location>
        <begin position="117"/>
        <end position="380"/>
    </location>
</feature>
<gene>
    <name evidence="3" type="ORF">F4Y08_14575</name>
</gene>
<feature type="region of interest" description="Disordered" evidence="1">
    <location>
        <begin position="406"/>
        <end position="427"/>
    </location>
</feature>
<proteinExistence type="predicted"/>